<proteinExistence type="predicted"/>
<organism evidence="1 2">
    <name type="scientific">Pleurodeles waltl</name>
    <name type="common">Iberian ribbed newt</name>
    <dbReference type="NCBI Taxonomy" id="8319"/>
    <lineage>
        <taxon>Eukaryota</taxon>
        <taxon>Metazoa</taxon>
        <taxon>Chordata</taxon>
        <taxon>Craniata</taxon>
        <taxon>Vertebrata</taxon>
        <taxon>Euteleostomi</taxon>
        <taxon>Amphibia</taxon>
        <taxon>Batrachia</taxon>
        <taxon>Caudata</taxon>
        <taxon>Salamandroidea</taxon>
        <taxon>Salamandridae</taxon>
        <taxon>Pleurodelinae</taxon>
        <taxon>Pleurodeles</taxon>
    </lineage>
</organism>
<sequence>MAVPSGAVLETAVPSGAGLEMAVPSGAVLETAVPSGAVLEKKGPAERCLRWRCPAERCLRRRAASTKKMAPDKEVLVKEAASGEEKKQAARATTGIKSLSFFTEEVPRGKLIVPLLKLKAFRPISSADSFAH</sequence>
<accession>A0AAV7RJC6</accession>
<reference evidence="1" key="1">
    <citation type="journal article" date="2022" name="bioRxiv">
        <title>Sequencing and chromosome-scale assembly of the giantPleurodeles waltlgenome.</title>
        <authorList>
            <person name="Brown T."/>
            <person name="Elewa A."/>
            <person name="Iarovenko S."/>
            <person name="Subramanian E."/>
            <person name="Araus A.J."/>
            <person name="Petzold A."/>
            <person name="Susuki M."/>
            <person name="Suzuki K.-i.T."/>
            <person name="Hayashi T."/>
            <person name="Toyoda A."/>
            <person name="Oliveira C."/>
            <person name="Osipova E."/>
            <person name="Leigh N.D."/>
            <person name="Simon A."/>
            <person name="Yun M.H."/>
        </authorList>
    </citation>
    <scope>NUCLEOTIDE SEQUENCE</scope>
    <source>
        <strain evidence="1">20211129_DDA</strain>
        <tissue evidence="1">Liver</tissue>
    </source>
</reference>
<gene>
    <name evidence="1" type="ORF">NDU88_005341</name>
</gene>
<evidence type="ECO:0000313" key="1">
    <source>
        <dbReference type="EMBL" id="KAJ1152566.1"/>
    </source>
</evidence>
<evidence type="ECO:0000313" key="2">
    <source>
        <dbReference type="Proteomes" id="UP001066276"/>
    </source>
</evidence>
<keyword evidence="2" id="KW-1185">Reference proteome</keyword>
<protein>
    <submittedName>
        <fullName evidence="1">Uncharacterized protein</fullName>
    </submittedName>
</protein>
<dbReference type="Proteomes" id="UP001066276">
    <property type="component" value="Chromosome 5"/>
</dbReference>
<name>A0AAV7RJC6_PLEWA</name>
<dbReference type="EMBL" id="JANPWB010000009">
    <property type="protein sequence ID" value="KAJ1152566.1"/>
    <property type="molecule type" value="Genomic_DNA"/>
</dbReference>
<comment type="caution">
    <text evidence="1">The sequence shown here is derived from an EMBL/GenBank/DDBJ whole genome shotgun (WGS) entry which is preliminary data.</text>
</comment>
<dbReference type="AlphaFoldDB" id="A0AAV7RJC6"/>